<gene>
    <name evidence="2" type="ORF">JOF48_001037</name>
</gene>
<keyword evidence="3" id="KW-1185">Reference proteome</keyword>
<sequence length="147" mass="15700">MSGKDEVSSVKLWLDALAARDGEVDSESVGARAREKFNEQIVRFAVLGRGVDGFALTTNPDWGVARLEMLAISPHTSIRGGGRALLTDAISHAGRAGFHRFELQVRDGNSKAIGLYESAGLKQEGVGQKHPLGGRPMLTFSLSLAVI</sequence>
<dbReference type="PROSITE" id="PS51186">
    <property type="entry name" value="GNAT"/>
    <property type="match status" value="1"/>
</dbReference>
<dbReference type="SUPFAM" id="SSF55729">
    <property type="entry name" value="Acyl-CoA N-acyltransferases (Nat)"/>
    <property type="match status" value="1"/>
</dbReference>
<evidence type="ECO:0000259" key="1">
    <source>
        <dbReference type="PROSITE" id="PS51186"/>
    </source>
</evidence>
<dbReference type="EMBL" id="JAGIOI010000001">
    <property type="protein sequence ID" value="MBP2412238.1"/>
    <property type="molecule type" value="Genomic_DNA"/>
</dbReference>
<dbReference type="Gene3D" id="3.40.630.30">
    <property type="match status" value="1"/>
</dbReference>
<reference evidence="2 3" key="1">
    <citation type="submission" date="2021-03" db="EMBL/GenBank/DDBJ databases">
        <title>Sequencing the genomes of 1000 actinobacteria strains.</title>
        <authorList>
            <person name="Klenk H.-P."/>
        </authorList>
    </citation>
    <scope>NUCLEOTIDE SEQUENCE [LARGE SCALE GENOMIC DNA]</scope>
    <source>
        <strain evidence="2 3">DSM 16005</strain>
    </source>
</reference>
<evidence type="ECO:0000313" key="2">
    <source>
        <dbReference type="EMBL" id="MBP2412238.1"/>
    </source>
</evidence>
<name>A0ABS4YTW3_9MICC</name>
<organism evidence="2 3">
    <name type="scientific">Arthrobacter stackebrandtii</name>
    <dbReference type="NCBI Taxonomy" id="272161"/>
    <lineage>
        <taxon>Bacteria</taxon>
        <taxon>Bacillati</taxon>
        <taxon>Actinomycetota</taxon>
        <taxon>Actinomycetes</taxon>
        <taxon>Micrococcales</taxon>
        <taxon>Micrococcaceae</taxon>
        <taxon>Arthrobacter</taxon>
    </lineage>
</organism>
<protein>
    <submittedName>
        <fullName evidence="2">Ribosomal protein S18 acetylase RimI-like enzyme</fullName>
    </submittedName>
</protein>
<evidence type="ECO:0000313" key="3">
    <source>
        <dbReference type="Proteomes" id="UP000711614"/>
    </source>
</evidence>
<comment type="caution">
    <text evidence="2">The sequence shown here is derived from an EMBL/GenBank/DDBJ whole genome shotgun (WGS) entry which is preliminary data.</text>
</comment>
<feature type="domain" description="N-acetyltransferase" evidence="1">
    <location>
        <begin position="1"/>
        <end position="145"/>
    </location>
</feature>
<dbReference type="RefSeq" id="WP_209678002.1">
    <property type="nucleotide sequence ID" value="NZ_JAGIOI010000001.1"/>
</dbReference>
<accession>A0ABS4YTW3</accession>
<dbReference type="InterPro" id="IPR016181">
    <property type="entry name" value="Acyl_CoA_acyltransferase"/>
</dbReference>
<dbReference type="Proteomes" id="UP000711614">
    <property type="component" value="Unassembled WGS sequence"/>
</dbReference>
<dbReference type="InterPro" id="IPR000182">
    <property type="entry name" value="GNAT_dom"/>
</dbReference>
<dbReference type="Pfam" id="PF00583">
    <property type="entry name" value="Acetyltransf_1"/>
    <property type="match status" value="1"/>
</dbReference>
<proteinExistence type="predicted"/>